<name>M7AGB7_CHEMY</name>
<evidence type="ECO:0000313" key="5">
    <source>
        <dbReference type="Proteomes" id="UP000031443"/>
    </source>
</evidence>
<dbReference type="InterPro" id="IPR044822">
    <property type="entry name" value="Myb_DNA-bind_4"/>
</dbReference>
<evidence type="ECO:0000256" key="2">
    <source>
        <dbReference type="SAM" id="MobiDB-lite"/>
    </source>
</evidence>
<sequence>MLTFCSKWAPMWSTLELLDLWGEEAVQSQLRYSHRNFDTDEQIACGTDEKGHERDMQQFHAKIKELRQAYQKAKEADHCSGAVPKTCHFYKELHAILSSDPTSTAKSPVDTWGRPEAAASRVNPGDEVMDEEAKLEEDVG</sequence>
<organism evidence="4 5">
    <name type="scientific">Chelonia mydas</name>
    <name type="common">Green sea-turtle</name>
    <name type="synonym">Chelonia agassizi</name>
    <dbReference type="NCBI Taxonomy" id="8469"/>
    <lineage>
        <taxon>Eukaryota</taxon>
        <taxon>Metazoa</taxon>
        <taxon>Chordata</taxon>
        <taxon>Craniata</taxon>
        <taxon>Vertebrata</taxon>
        <taxon>Euteleostomi</taxon>
        <taxon>Archelosauria</taxon>
        <taxon>Testudinata</taxon>
        <taxon>Testudines</taxon>
        <taxon>Cryptodira</taxon>
        <taxon>Durocryptodira</taxon>
        <taxon>Americhelydia</taxon>
        <taxon>Chelonioidea</taxon>
        <taxon>Cheloniidae</taxon>
        <taxon>Chelonia</taxon>
    </lineage>
</organism>
<dbReference type="PANTHER" id="PTHR47595">
    <property type="entry name" value="HEAT SHOCK 70 KDA PROTEIN 14"/>
    <property type="match status" value="1"/>
</dbReference>
<gene>
    <name evidence="4" type="ORF">UY3_19003</name>
</gene>
<feature type="compositionally biased region" description="Acidic residues" evidence="2">
    <location>
        <begin position="127"/>
        <end position="140"/>
    </location>
</feature>
<evidence type="ECO:0000256" key="1">
    <source>
        <dbReference type="SAM" id="Coils"/>
    </source>
</evidence>
<dbReference type="Proteomes" id="UP000031443">
    <property type="component" value="Unassembled WGS sequence"/>
</dbReference>
<protein>
    <recommendedName>
        <fullName evidence="3">Myb/SANT-like DNA-binding domain-containing protein</fullName>
    </recommendedName>
</protein>
<feature type="region of interest" description="Disordered" evidence="2">
    <location>
        <begin position="100"/>
        <end position="140"/>
    </location>
</feature>
<keyword evidence="5" id="KW-1185">Reference proteome</keyword>
<proteinExistence type="predicted"/>
<dbReference type="EMBL" id="KB605321">
    <property type="protein sequence ID" value="EMP23936.1"/>
    <property type="molecule type" value="Genomic_DNA"/>
</dbReference>
<accession>M7AGB7</accession>
<feature type="domain" description="Myb/SANT-like DNA-binding" evidence="3">
    <location>
        <begin position="14"/>
        <end position="96"/>
    </location>
</feature>
<dbReference type="Pfam" id="PF13837">
    <property type="entry name" value="Myb_DNA-bind_4"/>
    <property type="match status" value="1"/>
</dbReference>
<reference evidence="5" key="1">
    <citation type="journal article" date="2013" name="Nat. Genet.">
        <title>The draft genomes of soft-shell turtle and green sea turtle yield insights into the development and evolution of the turtle-specific body plan.</title>
        <authorList>
            <person name="Wang Z."/>
            <person name="Pascual-Anaya J."/>
            <person name="Zadissa A."/>
            <person name="Li W."/>
            <person name="Niimura Y."/>
            <person name="Huang Z."/>
            <person name="Li C."/>
            <person name="White S."/>
            <person name="Xiong Z."/>
            <person name="Fang D."/>
            <person name="Wang B."/>
            <person name="Ming Y."/>
            <person name="Chen Y."/>
            <person name="Zheng Y."/>
            <person name="Kuraku S."/>
            <person name="Pignatelli M."/>
            <person name="Herrero J."/>
            <person name="Beal K."/>
            <person name="Nozawa M."/>
            <person name="Li Q."/>
            <person name="Wang J."/>
            <person name="Zhang H."/>
            <person name="Yu L."/>
            <person name="Shigenobu S."/>
            <person name="Wang J."/>
            <person name="Liu J."/>
            <person name="Flicek P."/>
            <person name="Searle S."/>
            <person name="Wang J."/>
            <person name="Kuratani S."/>
            <person name="Yin Y."/>
            <person name="Aken B."/>
            <person name="Zhang G."/>
            <person name="Irie N."/>
        </authorList>
    </citation>
    <scope>NUCLEOTIDE SEQUENCE [LARGE SCALE GENOMIC DNA]</scope>
</reference>
<keyword evidence="1" id="KW-0175">Coiled coil</keyword>
<evidence type="ECO:0000259" key="3">
    <source>
        <dbReference type="Pfam" id="PF13837"/>
    </source>
</evidence>
<dbReference type="Gene3D" id="1.10.10.60">
    <property type="entry name" value="Homeodomain-like"/>
    <property type="match status" value="1"/>
</dbReference>
<evidence type="ECO:0000313" key="4">
    <source>
        <dbReference type="EMBL" id="EMP23936.1"/>
    </source>
</evidence>
<feature type="coiled-coil region" evidence="1">
    <location>
        <begin position="49"/>
        <end position="76"/>
    </location>
</feature>
<dbReference type="PANTHER" id="PTHR47595:SF1">
    <property type="entry name" value="MYB_SANT-LIKE DNA-BINDING DOMAIN-CONTAINING PROTEIN"/>
    <property type="match status" value="1"/>
</dbReference>
<dbReference type="AlphaFoldDB" id="M7AGB7"/>